<feature type="compositionally biased region" description="Polar residues" evidence="1">
    <location>
        <begin position="177"/>
        <end position="186"/>
    </location>
</feature>
<dbReference type="AlphaFoldDB" id="A0A843TMU2"/>
<feature type="region of interest" description="Disordered" evidence="1">
    <location>
        <begin position="1"/>
        <end position="68"/>
    </location>
</feature>
<name>A0A843TMU2_COLES</name>
<protein>
    <submittedName>
        <fullName evidence="2">Uncharacterized protein</fullName>
    </submittedName>
</protein>
<dbReference type="OrthoDB" id="1930709at2759"/>
<proteinExistence type="predicted"/>
<feature type="compositionally biased region" description="Basic and acidic residues" evidence="1">
    <location>
        <begin position="162"/>
        <end position="174"/>
    </location>
</feature>
<dbReference type="PANTHER" id="PTHR34468:SF2">
    <property type="entry name" value="MICROTUBULE-ASSOCIATED FUTSCH-LIKE PROTEIN"/>
    <property type="match status" value="1"/>
</dbReference>
<accession>A0A843TMU2</accession>
<keyword evidence="3" id="KW-1185">Reference proteome</keyword>
<feature type="region of interest" description="Disordered" evidence="1">
    <location>
        <begin position="152"/>
        <end position="262"/>
    </location>
</feature>
<evidence type="ECO:0000313" key="2">
    <source>
        <dbReference type="EMBL" id="MQL70610.1"/>
    </source>
</evidence>
<reference evidence="2" key="1">
    <citation type="submission" date="2017-07" db="EMBL/GenBank/DDBJ databases">
        <title>Taro Niue Genome Assembly and Annotation.</title>
        <authorList>
            <person name="Atibalentja N."/>
            <person name="Keating K."/>
            <person name="Fields C.J."/>
        </authorList>
    </citation>
    <scope>NUCLEOTIDE SEQUENCE</scope>
    <source>
        <strain evidence="2">Niue_2</strain>
        <tissue evidence="2">Leaf</tissue>
    </source>
</reference>
<dbReference type="EMBL" id="NMUH01000073">
    <property type="protein sequence ID" value="MQL70610.1"/>
    <property type="molecule type" value="Genomic_DNA"/>
</dbReference>
<comment type="caution">
    <text evidence="2">The sequence shown here is derived from an EMBL/GenBank/DDBJ whole genome shotgun (WGS) entry which is preliminary data.</text>
</comment>
<feature type="non-terminal residue" evidence="2">
    <location>
        <position position="1"/>
    </location>
</feature>
<evidence type="ECO:0000256" key="1">
    <source>
        <dbReference type="SAM" id="MobiDB-lite"/>
    </source>
</evidence>
<sequence length="262" mass="28413">MGVVSTSEKDKAVKPPRRLSLPPKLSTTSPSPRSAAVKSMSPVSQLRISKPDSKGKVGSPADVSKPTGRKKFDVLSSASYWLSQVKLSESTSKHSLSLGFFKLAFEAGCEPQQRVRQELKSYALRHKILELGEPARELLKGYSILEELEQLQVSQSGSQEPDELKKTSKEEVHSRSKSSTSGNQESKAPGDSEPNDEKHSAQKEVPCGKNRIPSRSPVAQRSDKGSNTSAQKRFPRPSSLASNKDQKGKDNSDAGKPASETA</sequence>
<dbReference type="PANTHER" id="PTHR34468">
    <property type="entry name" value="MICROTUBULE-ASSOCIATED FUTSCH-LIKE PROTEIN"/>
    <property type="match status" value="1"/>
</dbReference>
<gene>
    <name evidence="2" type="ORF">Taro_002927</name>
</gene>
<organism evidence="2 3">
    <name type="scientific">Colocasia esculenta</name>
    <name type="common">Wild taro</name>
    <name type="synonym">Arum esculentum</name>
    <dbReference type="NCBI Taxonomy" id="4460"/>
    <lineage>
        <taxon>Eukaryota</taxon>
        <taxon>Viridiplantae</taxon>
        <taxon>Streptophyta</taxon>
        <taxon>Embryophyta</taxon>
        <taxon>Tracheophyta</taxon>
        <taxon>Spermatophyta</taxon>
        <taxon>Magnoliopsida</taxon>
        <taxon>Liliopsida</taxon>
        <taxon>Araceae</taxon>
        <taxon>Aroideae</taxon>
        <taxon>Colocasieae</taxon>
        <taxon>Colocasia</taxon>
    </lineage>
</organism>
<feature type="compositionally biased region" description="Low complexity" evidence="1">
    <location>
        <begin position="18"/>
        <end position="34"/>
    </location>
</feature>
<dbReference type="Proteomes" id="UP000652761">
    <property type="component" value="Unassembled WGS sequence"/>
</dbReference>
<evidence type="ECO:0000313" key="3">
    <source>
        <dbReference type="Proteomes" id="UP000652761"/>
    </source>
</evidence>
<feature type="compositionally biased region" description="Basic and acidic residues" evidence="1">
    <location>
        <begin position="244"/>
        <end position="253"/>
    </location>
</feature>